<evidence type="ECO:0000256" key="6">
    <source>
        <dbReference type="ARBA" id="ARBA00022741"/>
    </source>
</evidence>
<dbReference type="PANTHER" id="PTHR13045">
    <property type="entry name" value="5'-NUCLEOTIDASE"/>
    <property type="match status" value="1"/>
</dbReference>
<evidence type="ECO:0000256" key="8">
    <source>
        <dbReference type="ARBA" id="ARBA00022842"/>
    </source>
</evidence>
<comment type="subunit">
    <text evidence="2">Monomer.</text>
</comment>
<dbReference type="PANTHER" id="PTHR13045:SF15">
    <property type="entry name" value="7-METHYLGUANOSINE PHOSPHATE-SPECIFIC 5'-NUCLEOTIDASE"/>
    <property type="match status" value="1"/>
</dbReference>
<proteinExistence type="predicted"/>
<keyword evidence="4" id="KW-0963">Cytoplasm</keyword>
<evidence type="ECO:0000256" key="7">
    <source>
        <dbReference type="ARBA" id="ARBA00022801"/>
    </source>
</evidence>
<dbReference type="AlphaFoldDB" id="A0A485PNV7"/>
<evidence type="ECO:0000256" key="2">
    <source>
        <dbReference type="ARBA" id="ARBA00011245"/>
    </source>
</evidence>
<protein>
    <recommendedName>
        <fullName evidence="3">7-methylguanosine nucleotidase</fullName>
        <ecNumber evidence="3">3.1.3.91</ecNumber>
    </recommendedName>
</protein>
<dbReference type="GO" id="GO:0005737">
    <property type="term" value="C:cytoplasm"/>
    <property type="evidence" value="ECO:0007669"/>
    <property type="project" value="UniProtKB-SubCell"/>
</dbReference>
<evidence type="ECO:0000256" key="11">
    <source>
        <dbReference type="ARBA" id="ARBA00048583"/>
    </source>
</evidence>
<evidence type="ECO:0000256" key="3">
    <source>
        <dbReference type="ARBA" id="ARBA00012875"/>
    </source>
</evidence>
<keyword evidence="7" id="KW-0378">Hydrolase</keyword>
<keyword evidence="5" id="KW-0479">Metal-binding</keyword>
<dbReference type="Proteomes" id="UP000386466">
    <property type="component" value="Unassembled WGS sequence"/>
</dbReference>
<dbReference type="EMBL" id="CAAGRJ010038386">
    <property type="protein sequence ID" value="VFV46124.1"/>
    <property type="molecule type" value="Genomic_DNA"/>
</dbReference>
<name>A0A485PNV7_LYNPA</name>
<evidence type="ECO:0000256" key="10">
    <source>
        <dbReference type="ARBA" id="ARBA00046090"/>
    </source>
</evidence>
<evidence type="ECO:0000256" key="5">
    <source>
        <dbReference type="ARBA" id="ARBA00022723"/>
    </source>
</evidence>
<comment type="subcellular location">
    <subcellularLocation>
        <location evidence="1">Cytoplasm</location>
    </subcellularLocation>
</comment>
<keyword evidence="6" id="KW-0547">Nucleotide-binding</keyword>
<dbReference type="Pfam" id="PF05822">
    <property type="entry name" value="UMPH-1"/>
    <property type="match status" value="1"/>
</dbReference>
<dbReference type="InterPro" id="IPR023214">
    <property type="entry name" value="HAD_sf"/>
</dbReference>
<reference evidence="12 13" key="1">
    <citation type="submission" date="2019-01" db="EMBL/GenBank/DDBJ databases">
        <authorList>
            <person name="Alioto T."/>
            <person name="Alioto T."/>
        </authorList>
    </citation>
    <scope>NUCLEOTIDE SEQUENCE [LARGE SCALE GENOMIC DNA]</scope>
</reference>
<accession>A0A485PNV7</accession>
<comment type="function">
    <text evidence="10">Specifically hydrolyzes 7-methylguanosine monophosphate (m(7)GMP) to 7-methylguanosine and inorganic phosphate. The specific activity for m(7)GMP may protect cells against undesired salvage of m(7)GMP and its incorporation into nucleic acids. Also has weak activity for CMP. UMP and purine nucleotides are poor substrates.</text>
</comment>
<dbReference type="InterPro" id="IPR006434">
    <property type="entry name" value="Pyrimidine_nucleotidase_eu"/>
</dbReference>
<evidence type="ECO:0000313" key="13">
    <source>
        <dbReference type="Proteomes" id="UP000386466"/>
    </source>
</evidence>
<comment type="catalytic activity">
    <reaction evidence="11">
        <text>N(7)-methyl-GMP + H2O = N(7)-methylguanosine + phosphate</text>
        <dbReference type="Rhea" id="RHEA:37107"/>
        <dbReference type="ChEBI" id="CHEBI:15377"/>
        <dbReference type="ChEBI" id="CHEBI:20794"/>
        <dbReference type="ChEBI" id="CHEBI:43474"/>
        <dbReference type="ChEBI" id="CHEBI:58285"/>
        <dbReference type="EC" id="3.1.3.91"/>
    </reaction>
</comment>
<dbReference type="GO" id="GO:0000166">
    <property type="term" value="F:nucleotide binding"/>
    <property type="evidence" value="ECO:0007669"/>
    <property type="project" value="UniProtKB-KW"/>
</dbReference>
<feature type="non-terminal residue" evidence="12">
    <location>
        <position position="1"/>
    </location>
</feature>
<evidence type="ECO:0000256" key="9">
    <source>
        <dbReference type="ARBA" id="ARBA00036362"/>
    </source>
</evidence>
<dbReference type="GO" id="GO:0000287">
    <property type="term" value="F:magnesium ion binding"/>
    <property type="evidence" value="ECO:0007669"/>
    <property type="project" value="InterPro"/>
</dbReference>
<keyword evidence="8" id="KW-0460">Magnesium</keyword>
<dbReference type="EC" id="3.1.3.91" evidence="3"/>
<evidence type="ECO:0000256" key="1">
    <source>
        <dbReference type="ARBA" id="ARBA00004496"/>
    </source>
</evidence>
<dbReference type="Gene3D" id="3.40.50.1000">
    <property type="entry name" value="HAD superfamily/HAD-like"/>
    <property type="match status" value="1"/>
</dbReference>
<comment type="catalytic activity">
    <reaction evidence="9">
        <text>CMP + H2O = cytidine + phosphate</text>
        <dbReference type="Rhea" id="RHEA:29367"/>
        <dbReference type="ChEBI" id="CHEBI:15377"/>
        <dbReference type="ChEBI" id="CHEBI:17562"/>
        <dbReference type="ChEBI" id="CHEBI:43474"/>
        <dbReference type="ChEBI" id="CHEBI:60377"/>
        <dbReference type="EC" id="3.1.3.91"/>
    </reaction>
</comment>
<evidence type="ECO:0000313" key="12">
    <source>
        <dbReference type="EMBL" id="VFV46124.1"/>
    </source>
</evidence>
<keyword evidence="13" id="KW-1185">Reference proteome</keyword>
<dbReference type="GO" id="GO:0008253">
    <property type="term" value="F:5'-nucleotidase activity"/>
    <property type="evidence" value="ECO:0007669"/>
    <property type="project" value="InterPro"/>
</dbReference>
<gene>
    <name evidence="12" type="ORF">LYPA_23C004485</name>
</gene>
<evidence type="ECO:0000256" key="4">
    <source>
        <dbReference type="ARBA" id="ARBA00022490"/>
    </source>
</evidence>
<organism evidence="12 13">
    <name type="scientific">Lynx pardinus</name>
    <name type="common">Iberian lynx</name>
    <name type="synonym">Felis pardina</name>
    <dbReference type="NCBI Taxonomy" id="191816"/>
    <lineage>
        <taxon>Eukaryota</taxon>
        <taxon>Metazoa</taxon>
        <taxon>Chordata</taxon>
        <taxon>Craniata</taxon>
        <taxon>Vertebrata</taxon>
        <taxon>Euteleostomi</taxon>
        <taxon>Mammalia</taxon>
        <taxon>Eutheria</taxon>
        <taxon>Laurasiatheria</taxon>
        <taxon>Carnivora</taxon>
        <taxon>Feliformia</taxon>
        <taxon>Felidae</taxon>
        <taxon>Felinae</taxon>
        <taxon>Lynx</taxon>
    </lineage>
</organism>
<sequence length="67" mass="7898">TVLDRDSRSQLIHTYNKNSSICKNSRYFQQLLDKTNILLLEDFMEDLTMADKVTSVESIHSQDWFLT</sequence>